<dbReference type="InterPro" id="IPR029069">
    <property type="entry name" value="HotDog_dom_sf"/>
</dbReference>
<dbReference type="AlphaFoldDB" id="A0A0P1IW68"/>
<dbReference type="EMBL" id="CYUE01000013">
    <property type="protein sequence ID" value="CUK25615.1"/>
    <property type="molecule type" value="Genomic_DNA"/>
</dbReference>
<gene>
    <name evidence="9" type="ORF">TA5114_01416</name>
</gene>
<dbReference type="GO" id="GO:0052815">
    <property type="term" value="F:medium-chain fatty acyl-CoA hydrolase activity"/>
    <property type="evidence" value="ECO:0007669"/>
    <property type="project" value="RHEA"/>
</dbReference>
<protein>
    <recommendedName>
        <fullName evidence="6">Medium/long-chain acyl-CoA thioesterase YigI</fullName>
        <ecNumber evidence="5">3.1.2.20</ecNumber>
    </recommendedName>
</protein>
<evidence type="ECO:0000259" key="8">
    <source>
        <dbReference type="Pfam" id="PF03061"/>
    </source>
</evidence>
<feature type="domain" description="Thioesterase" evidence="8">
    <location>
        <begin position="59"/>
        <end position="134"/>
    </location>
</feature>
<dbReference type="InterPro" id="IPR006683">
    <property type="entry name" value="Thioestr_dom"/>
</dbReference>
<evidence type="ECO:0000256" key="1">
    <source>
        <dbReference type="ARBA" id="ARBA00022801"/>
    </source>
</evidence>
<evidence type="ECO:0000313" key="10">
    <source>
        <dbReference type="Proteomes" id="UP000051184"/>
    </source>
</evidence>
<comment type="catalytic activity">
    <reaction evidence="3">
        <text>a long-chain fatty acyl-CoA + H2O = a long-chain fatty acid + CoA + H(+)</text>
        <dbReference type="Rhea" id="RHEA:67680"/>
        <dbReference type="ChEBI" id="CHEBI:15377"/>
        <dbReference type="ChEBI" id="CHEBI:15378"/>
        <dbReference type="ChEBI" id="CHEBI:57287"/>
        <dbReference type="ChEBI" id="CHEBI:57560"/>
        <dbReference type="ChEBI" id="CHEBI:83139"/>
    </reaction>
</comment>
<evidence type="ECO:0000256" key="6">
    <source>
        <dbReference type="ARBA" id="ARBA00040062"/>
    </source>
</evidence>
<comment type="catalytic activity">
    <reaction evidence="7">
        <text>a medium-chain fatty acyl-CoA + H2O = a medium-chain fatty acid + CoA + H(+)</text>
        <dbReference type="Rhea" id="RHEA:68184"/>
        <dbReference type="ChEBI" id="CHEBI:15377"/>
        <dbReference type="ChEBI" id="CHEBI:15378"/>
        <dbReference type="ChEBI" id="CHEBI:57287"/>
        <dbReference type="ChEBI" id="CHEBI:59558"/>
        <dbReference type="ChEBI" id="CHEBI:90546"/>
    </reaction>
</comment>
<evidence type="ECO:0000256" key="5">
    <source>
        <dbReference type="ARBA" id="ARBA00038894"/>
    </source>
</evidence>
<dbReference type="EC" id="3.1.2.20" evidence="5"/>
<dbReference type="GO" id="GO:0052816">
    <property type="term" value="F:long-chain fatty acyl-CoA hydrolase activity"/>
    <property type="evidence" value="ECO:0007669"/>
    <property type="project" value="RHEA"/>
</dbReference>
<dbReference type="Pfam" id="PF03061">
    <property type="entry name" value="4HBT"/>
    <property type="match status" value="1"/>
</dbReference>
<reference evidence="10" key="1">
    <citation type="submission" date="2015-09" db="EMBL/GenBank/DDBJ databases">
        <authorList>
            <person name="Rodrigo-Torres Lidia"/>
            <person name="Arahal R.David."/>
        </authorList>
    </citation>
    <scope>NUCLEOTIDE SEQUENCE [LARGE SCALE GENOMIC DNA]</scope>
    <source>
        <strain evidence="10">CECT 5114</strain>
    </source>
</reference>
<dbReference type="PANTHER" id="PTHR43240">
    <property type="entry name" value="1,4-DIHYDROXY-2-NAPHTHOYL-COA THIOESTERASE 1"/>
    <property type="match status" value="1"/>
</dbReference>
<dbReference type="RefSeq" id="WP_058314588.1">
    <property type="nucleotide sequence ID" value="NZ_CYTO01000010.1"/>
</dbReference>
<evidence type="ECO:0000256" key="3">
    <source>
        <dbReference type="ARBA" id="ARBA00036002"/>
    </source>
</evidence>
<dbReference type="CDD" id="cd03443">
    <property type="entry name" value="PaaI_thioesterase"/>
    <property type="match status" value="1"/>
</dbReference>
<dbReference type="Gene3D" id="3.10.129.10">
    <property type="entry name" value="Hotdog Thioesterase"/>
    <property type="match status" value="1"/>
</dbReference>
<evidence type="ECO:0000313" key="9">
    <source>
        <dbReference type="EMBL" id="CUK25615.1"/>
    </source>
</evidence>
<dbReference type="PANTHER" id="PTHR43240:SF20">
    <property type="entry name" value="MEDIUM_LONG-CHAIN ACYL-COA THIOESTERASE YIGI"/>
    <property type="match status" value="1"/>
</dbReference>
<proteinExistence type="inferred from homology"/>
<dbReference type="NCBIfam" id="TIGR00369">
    <property type="entry name" value="unchar_dom_1"/>
    <property type="match status" value="1"/>
</dbReference>
<comment type="similarity">
    <text evidence="4">Belongs to the YigI thioesterase family.</text>
</comment>
<evidence type="ECO:0000256" key="2">
    <source>
        <dbReference type="ARBA" id="ARBA00035880"/>
    </source>
</evidence>
<dbReference type="SUPFAM" id="SSF54637">
    <property type="entry name" value="Thioesterase/thiol ester dehydrase-isomerase"/>
    <property type="match status" value="1"/>
</dbReference>
<dbReference type="Proteomes" id="UP000051184">
    <property type="component" value="Unassembled WGS sequence"/>
</dbReference>
<name>A0A0P1IW68_9RHOB</name>
<evidence type="ECO:0000256" key="7">
    <source>
        <dbReference type="ARBA" id="ARBA00048062"/>
    </source>
</evidence>
<comment type="catalytic activity">
    <reaction evidence="2">
        <text>a fatty acyl-CoA + H2O = a fatty acid + CoA + H(+)</text>
        <dbReference type="Rhea" id="RHEA:16781"/>
        <dbReference type="ChEBI" id="CHEBI:15377"/>
        <dbReference type="ChEBI" id="CHEBI:15378"/>
        <dbReference type="ChEBI" id="CHEBI:28868"/>
        <dbReference type="ChEBI" id="CHEBI:57287"/>
        <dbReference type="ChEBI" id="CHEBI:77636"/>
        <dbReference type="EC" id="3.1.2.20"/>
    </reaction>
</comment>
<dbReference type="OrthoDB" id="9806185at2"/>
<organism evidence="9 10">
    <name type="scientific">Cognatishimia activa</name>
    <dbReference type="NCBI Taxonomy" id="1715691"/>
    <lineage>
        <taxon>Bacteria</taxon>
        <taxon>Pseudomonadati</taxon>
        <taxon>Pseudomonadota</taxon>
        <taxon>Alphaproteobacteria</taxon>
        <taxon>Rhodobacterales</taxon>
        <taxon>Paracoccaceae</taxon>
        <taxon>Cognatishimia</taxon>
    </lineage>
</organism>
<accession>A0A0P1IW68</accession>
<dbReference type="STRING" id="1715691.TA5113_01676"/>
<sequence>MNSDDPKKHVPRFAGWDAKVRESFAKQNAMHSLGVEITELEPGLITLAMPFNPDFTQQHGFMHAGAITTAMDSACGYAAHSLMDEDAAVLSIEFKSNFLAPAQGDRFLFRAEVVKSGRTITVAEATAYAAEDDKEKPIANMTATLMSVRDRPDVSE</sequence>
<dbReference type="InterPro" id="IPR003736">
    <property type="entry name" value="PAAI_dom"/>
</dbReference>
<keyword evidence="10" id="KW-1185">Reference proteome</keyword>
<keyword evidence="1 9" id="KW-0378">Hydrolase</keyword>
<evidence type="ECO:0000256" key="4">
    <source>
        <dbReference type="ARBA" id="ARBA00038381"/>
    </source>
</evidence>